<dbReference type="Pfam" id="PF04082">
    <property type="entry name" value="Fungal_trans"/>
    <property type="match status" value="1"/>
</dbReference>
<keyword evidence="3" id="KW-0539">Nucleus</keyword>
<protein>
    <submittedName>
        <fullName evidence="6">Fungal specific transcription factor domain-containing protein</fullName>
    </submittedName>
</protein>
<dbReference type="Pfam" id="PF00172">
    <property type="entry name" value="Zn_clus"/>
    <property type="match status" value="1"/>
</dbReference>
<dbReference type="InterPro" id="IPR001138">
    <property type="entry name" value="Zn2Cys6_DnaBD"/>
</dbReference>
<evidence type="ECO:0000313" key="7">
    <source>
        <dbReference type="Proteomes" id="UP000011668"/>
    </source>
</evidence>
<dbReference type="SMART" id="SM00906">
    <property type="entry name" value="Fungal_trans"/>
    <property type="match status" value="1"/>
</dbReference>
<feature type="compositionally biased region" description="Low complexity" evidence="4">
    <location>
        <begin position="376"/>
        <end position="388"/>
    </location>
</feature>
<dbReference type="PROSITE" id="PS00463">
    <property type="entry name" value="ZN2_CY6_FUNGAL_1"/>
    <property type="match status" value="1"/>
</dbReference>
<feature type="domain" description="Zn(2)-C6 fungal-type" evidence="5">
    <location>
        <begin position="163"/>
        <end position="194"/>
    </location>
</feature>
<feature type="compositionally biased region" description="Basic and acidic residues" evidence="4">
    <location>
        <begin position="221"/>
        <end position="233"/>
    </location>
</feature>
<comment type="subcellular location">
    <subcellularLocation>
        <location evidence="1">Nucleus</location>
    </subcellularLocation>
</comment>
<feature type="compositionally biased region" description="Basic and acidic residues" evidence="4">
    <location>
        <begin position="309"/>
        <end position="319"/>
    </location>
</feature>
<dbReference type="GO" id="GO:0005634">
    <property type="term" value="C:nucleus"/>
    <property type="evidence" value="ECO:0007669"/>
    <property type="project" value="UniProtKB-SubCell"/>
</dbReference>
<dbReference type="Gene3D" id="4.10.240.10">
    <property type="entry name" value="Zn(2)-C6 fungal-type DNA-binding domain"/>
    <property type="match status" value="1"/>
</dbReference>
<feature type="compositionally biased region" description="Basic and acidic residues" evidence="4">
    <location>
        <begin position="329"/>
        <end position="338"/>
    </location>
</feature>
<accession>L8X6L6</accession>
<dbReference type="EMBL" id="AFRT01000367">
    <property type="protein sequence ID" value="ELU44264.1"/>
    <property type="molecule type" value="Genomic_DNA"/>
</dbReference>
<feature type="compositionally biased region" description="Polar residues" evidence="4">
    <location>
        <begin position="252"/>
        <end position="266"/>
    </location>
</feature>
<dbReference type="OMA" id="INESWDA"/>
<feature type="region of interest" description="Disordered" evidence="4">
    <location>
        <begin position="59"/>
        <end position="87"/>
    </location>
</feature>
<gene>
    <name evidence="6" type="ORF">AG1IA_01709</name>
</gene>
<organism evidence="6 7">
    <name type="scientific">Thanatephorus cucumeris (strain AG1-IA)</name>
    <name type="common">Rice sheath blight fungus</name>
    <name type="synonym">Rhizoctonia solani</name>
    <dbReference type="NCBI Taxonomy" id="983506"/>
    <lineage>
        <taxon>Eukaryota</taxon>
        <taxon>Fungi</taxon>
        <taxon>Dikarya</taxon>
        <taxon>Basidiomycota</taxon>
        <taxon>Agaricomycotina</taxon>
        <taxon>Agaricomycetes</taxon>
        <taxon>Cantharellales</taxon>
        <taxon>Ceratobasidiaceae</taxon>
        <taxon>Rhizoctonia</taxon>
        <taxon>Rhizoctonia solani AG-1</taxon>
    </lineage>
</organism>
<dbReference type="Proteomes" id="UP000011668">
    <property type="component" value="Unassembled WGS sequence"/>
</dbReference>
<dbReference type="InterPro" id="IPR036864">
    <property type="entry name" value="Zn2-C6_fun-type_DNA-bd_sf"/>
</dbReference>
<dbReference type="PANTHER" id="PTHR31001">
    <property type="entry name" value="UNCHARACTERIZED TRANSCRIPTIONAL REGULATORY PROTEIN"/>
    <property type="match status" value="1"/>
</dbReference>
<dbReference type="SMART" id="SM00066">
    <property type="entry name" value="GAL4"/>
    <property type="match status" value="1"/>
</dbReference>
<feature type="compositionally biased region" description="Gly residues" evidence="4">
    <location>
        <begin position="452"/>
        <end position="461"/>
    </location>
</feature>
<feature type="compositionally biased region" description="Low complexity" evidence="4">
    <location>
        <begin position="419"/>
        <end position="451"/>
    </location>
</feature>
<dbReference type="GO" id="GO:0003677">
    <property type="term" value="F:DNA binding"/>
    <property type="evidence" value="ECO:0007669"/>
    <property type="project" value="InterPro"/>
</dbReference>
<dbReference type="GO" id="GO:0008270">
    <property type="term" value="F:zinc ion binding"/>
    <property type="evidence" value="ECO:0007669"/>
    <property type="project" value="InterPro"/>
</dbReference>
<feature type="compositionally biased region" description="Acidic residues" evidence="4">
    <location>
        <begin position="133"/>
        <end position="145"/>
    </location>
</feature>
<dbReference type="OrthoDB" id="3362851at2759"/>
<keyword evidence="7" id="KW-1185">Reference proteome</keyword>
<reference evidence="6 7" key="1">
    <citation type="journal article" date="2013" name="Nat. Commun.">
        <title>The evolution and pathogenic mechanisms of the rice sheath blight pathogen.</title>
        <authorList>
            <person name="Zheng A."/>
            <person name="Lin R."/>
            <person name="Xu L."/>
            <person name="Qin P."/>
            <person name="Tang C."/>
            <person name="Ai P."/>
            <person name="Zhang D."/>
            <person name="Liu Y."/>
            <person name="Sun Z."/>
            <person name="Feng H."/>
            <person name="Wang Y."/>
            <person name="Chen Y."/>
            <person name="Liang X."/>
            <person name="Fu R."/>
            <person name="Li Q."/>
            <person name="Zhang J."/>
            <person name="Yu X."/>
            <person name="Xie Z."/>
            <person name="Ding L."/>
            <person name="Guan P."/>
            <person name="Tang J."/>
            <person name="Liang Y."/>
            <person name="Wang S."/>
            <person name="Deng Q."/>
            <person name="Li S."/>
            <person name="Zhu J."/>
            <person name="Wang L."/>
            <person name="Liu H."/>
            <person name="Li P."/>
        </authorList>
    </citation>
    <scope>NUCLEOTIDE SEQUENCE [LARGE SCALE GENOMIC DNA]</scope>
    <source>
        <strain evidence="7">AG-1 IA</strain>
    </source>
</reference>
<feature type="compositionally biased region" description="Polar residues" evidence="4">
    <location>
        <begin position="495"/>
        <end position="505"/>
    </location>
</feature>
<evidence type="ECO:0000256" key="2">
    <source>
        <dbReference type="ARBA" id="ARBA00022723"/>
    </source>
</evidence>
<dbReference type="PANTHER" id="PTHR31001:SF76">
    <property type="entry name" value="ZN(2)-C6 FUNGAL-TYPE DOMAIN-CONTAINING PROTEIN"/>
    <property type="match status" value="1"/>
</dbReference>
<dbReference type="AlphaFoldDB" id="L8X6L6"/>
<dbReference type="CDD" id="cd00067">
    <property type="entry name" value="GAL4"/>
    <property type="match status" value="1"/>
</dbReference>
<dbReference type="InterPro" id="IPR050613">
    <property type="entry name" value="Sec_Metabolite_Reg"/>
</dbReference>
<evidence type="ECO:0000256" key="4">
    <source>
        <dbReference type="SAM" id="MobiDB-lite"/>
    </source>
</evidence>
<keyword evidence="2" id="KW-0479">Metal-binding</keyword>
<feature type="region of interest" description="Disordered" evidence="4">
    <location>
        <begin position="221"/>
        <end position="271"/>
    </location>
</feature>
<dbReference type="HOGENOM" id="CLU_009004_0_0_1"/>
<evidence type="ECO:0000313" key="6">
    <source>
        <dbReference type="EMBL" id="ELU44264.1"/>
    </source>
</evidence>
<evidence type="ECO:0000259" key="5">
    <source>
        <dbReference type="PROSITE" id="PS50048"/>
    </source>
</evidence>
<feature type="compositionally biased region" description="Polar residues" evidence="4">
    <location>
        <begin position="117"/>
        <end position="126"/>
    </location>
</feature>
<name>L8X6L6_THACA</name>
<evidence type="ECO:0000256" key="3">
    <source>
        <dbReference type="ARBA" id="ARBA00023242"/>
    </source>
</evidence>
<sequence>MTSCRAGSGLARSQLRDVQSCLSAESGDTNYSTQTPREWRMFSVLSVMPVNLMHPSAAETNSRADDLGTENRKPEITASHLDTQYPLPPVIRPPIMDFTTSHQAVAGPSTHDLPNWPGTTSSQYTSGKRGLDDGDGDGGETDEDEGKPGEEVPKKRRRRQALSCTECKRRKIKCDRQHPCGPCVRRTEADKCHWNVVEPSDKYILRTEWDGLQRRVEALERGKNEVGSQRRGDASSIKSVAPEVNREPPSNLVRSPSHLSRSQTLPSHPEPTNARIARLEAFIAVFAPEAWARFQAEEAGQSGGVGSDDFDRRGEERVSASRTQLMDWRSVRSEDERSSTALGSTSLRAPRSEPSISPLVPPRREDGLPPIQPPNSHHASSHHPAASARYSPLPPHPYSRTPPTQHQEHYARPLLPRGSSDQPPSSSSSNSHFPARSLDGPLPGPRTLGLGIVPGFGGPKSEGGVSSRQINESWDAPLSSRVLPPPLPSPRSRASGATSVTSTVFSEGRRPSDPSPFGRYDSFGSKYEVPKQTEPSSKQDRQDDPGPPQVFLSFPMSYHSDERAALLASVLGKSEMAIEDGAVPSRTMCDKIVDYYVSRLDLHAILCLNYGIVRSCEAYNAFFSSPSDKRHAPFIALLLAVLCVALGNMTPERAIREGICQNQAHWKRRCDAYWRASQRALGANDIARSKPIDWEYSAHFVAFAVRIGHSMGLSKLGSEAIGRVPPPGLRERELRRRVWWNIVFMDWYLSPSVGHSYLIHPAQCTTAFPANLEWEEMVDGRRFEPRPRNQWTGAAFLIAKAEVSESVRELIQSDHINAGQALTYDFLLAYEHRVNERLGLVAPCLLQRDHILERDDRVAVRASEKVDMLLAWAHVFPQWERIMLTIGLNNRCIRLHRRYMLRGYTVLEYRGSTEKCINAAKSMLHIYQEAQSIDFPGITVSRFAAAVVLLMDQFYARTAVGGETPPPAEMETRRRHIFQAISLLSVVGNTNNLARRAARVLAILADELARRRHTFSPPDLHPSLSTSLHISAMDRLRDHPGDAHLGSWVSAGLGPATVPDAELQAAPVSVRGMPPEIEAFWTRVFELDLPVAEDPRDDRKVYSDGVGGALSRIVLIILDPMAVASANRGWKND</sequence>
<dbReference type="SUPFAM" id="SSF57701">
    <property type="entry name" value="Zn2/Cys6 DNA-binding domain"/>
    <property type="match status" value="1"/>
</dbReference>
<dbReference type="GO" id="GO:0000981">
    <property type="term" value="F:DNA-binding transcription factor activity, RNA polymerase II-specific"/>
    <property type="evidence" value="ECO:0007669"/>
    <property type="project" value="InterPro"/>
</dbReference>
<dbReference type="CDD" id="cd12148">
    <property type="entry name" value="fungal_TF_MHR"/>
    <property type="match status" value="1"/>
</dbReference>
<feature type="region of interest" description="Disordered" evidence="4">
    <location>
        <begin position="105"/>
        <end position="161"/>
    </location>
</feature>
<comment type="caution">
    <text evidence="6">The sequence shown here is derived from an EMBL/GenBank/DDBJ whole genome shotgun (WGS) entry which is preliminary data.</text>
</comment>
<dbReference type="PROSITE" id="PS50048">
    <property type="entry name" value="ZN2_CY6_FUNGAL_2"/>
    <property type="match status" value="1"/>
</dbReference>
<dbReference type="STRING" id="983506.L8X6L6"/>
<proteinExistence type="predicted"/>
<dbReference type="GO" id="GO:0006351">
    <property type="term" value="P:DNA-templated transcription"/>
    <property type="evidence" value="ECO:0007669"/>
    <property type="project" value="InterPro"/>
</dbReference>
<feature type="compositionally biased region" description="Basic and acidic residues" evidence="4">
    <location>
        <begin position="62"/>
        <end position="75"/>
    </location>
</feature>
<feature type="region of interest" description="Disordered" evidence="4">
    <location>
        <begin position="298"/>
        <end position="552"/>
    </location>
</feature>
<dbReference type="InterPro" id="IPR007219">
    <property type="entry name" value="XnlR_reg_dom"/>
</dbReference>
<evidence type="ECO:0000256" key="1">
    <source>
        <dbReference type="ARBA" id="ARBA00004123"/>
    </source>
</evidence>